<dbReference type="Proteomes" id="UP001595719">
    <property type="component" value="Unassembled WGS sequence"/>
</dbReference>
<comment type="caution">
    <text evidence="1">The sequence shown here is derived from an EMBL/GenBank/DDBJ whole genome shotgun (WGS) entry which is preliminary data.</text>
</comment>
<keyword evidence="2" id="KW-1185">Reference proteome</keyword>
<organism evidence="1 2">
    <name type="scientific">Flavobacterium quisquiliarum</name>
    <dbReference type="NCBI Taxonomy" id="1834436"/>
    <lineage>
        <taxon>Bacteria</taxon>
        <taxon>Pseudomonadati</taxon>
        <taxon>Bacteroidota</taxon>
        <taxon>Flavobacteriia</taxon>
        <taxon>Flavobacteriales</taxon>
        <taxon>Flavobacteriaceae</taxon>
        <taxon>Flavobacterium</taxon>
    </lineage>
</organism>
<proteinExistence type="predicted"/>
<gene>
    <name evidence="1" type="ORF">ACFOY0_17250</name>
</gene>
<evidence type="ECO:0000313" key="1">
    <source>
        <dbReference type="EMBL" id="MFC4392746.1"/>
    </source>
</evidence>
<dbReference type="RefSeq" id="WP_179002797.1">
    <property type="nucleotide sequence ID" value="NZ_JBHSCO010000005.1"/>
</dbReference>
<accession>A0ABV8W9U7</accession>
<protein>
    <submittedName>
        <fullName evidence="1">Uncharacterized protein</fullName>
    </submittedName>
</protein>
<reference evidence="2" key="1">
    <citation type="journal article" date="2019" name="Int. J. Syst. Evol. Microbiol.">
        <title>The Global Catalogue of Microorganisms (GCM) 10K type strain sequencing project: providing services to taxonomists for standard genome sequencing and annotation.</title>
        <authorList>
            <consortium name="The Broad Institute Genomics Platform"/>
            <consortium name="The Broad Institute Genome Sequencing Center for Infectious Disease"/>
            <person name="Wu L."/>
            <person name="Ma J."/>
        </authorList>
    </citation>
    <scope>NUCLEOTIDE SEQUENCE [LARGE SCALE GENOMIC DNA]</scope>
    <source>
        <strain evidence="2">CGMCC 1.15345</strain>
    </source>
</reference>
<evidence type="ECO:0000313" key="2">
    <source>
        <dbReference type="Proteomes" id="UP001595719"/>
    </source>
</evidence>
<sequence length="107" mass="12927">MSAEFYINALNKEWMKIHSGLIIDKIKQLETFVMEKTNEYWLLGFENREEPRRWLYDVRIIFTSDFILLEISSHPPSIENTIKEFLTWIRERTIITVNDEDGEVSNW</sequence>
<dbReference type="EMBL" id="JBHSCO010000005">
    <property type="protein sequence ID" value="MFC4392746.1"/>
    <property type="molecule type" value="Genomic_DNA"/>
</dbReference>
<name>A0ABV8W9U7_9FLAO</name>